<dbReference type="Proteomes" id="UP001057452">
    <property type="component" value="Chromosome 22"/>
</dbReference>
<protein>
    <submittedName>
        <fullName evidence="1">Uncharacterized protein</fullName>
    </submittedName>
</protein>
<organism evidence="1 2">
    <name type="scientific">Chaenocephalus aceratus</name>
    <name type="common">Blackfin icefish</name>
    <name type="synonym">Chaenichthys aceratus</name>
    <dbReference type="NCBI Taxonomy" id="36190"/>
    <lineage>
        <taxon>Eukaryota</taxon>
        <taxon>Metazoa</taxon>
        <taxon>Chordata</taxon>
        <taxon>Craniata</taxon>
        <taxon>Vertebrata</taxon>
        <taxon>Euteleostomi</taxon>
        <taxon>Actinopterygii</taxon>
        <taxon>Neopterygii</taxon>
        <taxon>Teleostei</taxon>
        <taxon>Neoteleostei</taxon>
        <taxon>Acanthomorphata</taxon>
        <taxon>Eupercaria</taxon>
        <taxon>Perciformes</taxon>
        <taxon>Notothenioidei</taxon>
        <taxon>Channichthyidae</taxon>
        <taxon>Chaenocephalus</taxon>
    </lineage>
</organism>
<keyword evidence="2" id="KW-1185">Reference proteome</keyword>
<proteinExistence type="predicted"/>
<gene>
    <name evidence="1" type="ORF">KUCAC02_023835</name>
</gene>
<feature type="non-terminal residue" evidence="1">
    <location>
        <position position="1"/>
    </location>
</feature>
<comment type="caution">
    <text evidence="1">The sequence shown here is derived from an EMBL/GenBank/DDBJ whole genome shotgun (WGS) entry which is preliminary data.</text>
</comment>
<accession>A0ACB9WGU4</accession>
<dbReference type="EMBL" id="CM043806">
    <property type="protein sequence ID" value="KAI4812448.1"/>
    <property type="molecule type" value="Genomic_DNA"/>
</dbReference>
<evidence type="ECO:0000313" key="2">
    <source>
        <dbReference type="Proteomes" id="UP001057452"/>
    </source>
</evidence>
<sequence length="86" mass="9078">PRLQRGGERVWEGLVAGETGNEEFWACLSTLILQLTGRQQGLQKDGAGDGSGQGAEEARLPRGGDTAKFRGLKAGTEEQVPTVSPV</sequence>
<feature type="non-terminal residue" evidence="1">
    <location>
        <position position="86"/>
    </location>
</feature>
<evidence type="ECO:0000313" key="1">
    <source>
        <dbReference type="EMBL" id="KAI4812448.1"/>
    </source>
</evidence>
<name>A0ACB9WGU4_CHAAC</name>
<reference evidence="1" key="1">
    <citation type="submission" date="2022-05" db="EMBL/GenBank/DDBJ databases">
        <title>Chromosome-level genome of Chaenocephalus aceratus.</title>
        <authorList>
            <person name="Park H."/>
        </authorList>
    </citation>
    <scope>NUCLEOTIDE SEQUENCE</scope>
    <source>
        <strain evidence="1">KU_202001</strain>
    </source>
</reference>